<accession>A0A6J4TVY8</accession>
<feature type="transmembrane region" description="Helical" evidence="1">
    <location>
        <begin position="48"/>
        <end position="67"/>
    </location>
</feature>
<dbReference type="AlphaFoldDB" id="A0A6J4TVY8"/>
<reference evidence="2" key="1">
    <citation type="submission" date="2020-02" db="EMBL/GenBank/DDBJ databases">
        <authorList>
            <person name="Meier V. D."/>
        </authorList>
    </citation>
    <scope>NUCLEOTIDE SEQUENCE</scope>
    <source>
        <strain evidence="2">AVDCRST_MAG62</strain>
    </source>
</reference>
<feature type="transmembrane region" description="Helical" evidence="1">
    <location>
        <begin position="170"/>
        <end position="194"/>
    </location>
</feature>
<dbReference type="Pfam" id="PF14897">
    <property type="entry name" value="EpsG"/>
    <property type="match status" value="1"/>
</dbReference>
<evidence type="ECO:0000256" key="1">
    <source>
        <dbReference type="SAM" id="Phobius"/>
    </source>
</evidence>
<feature type="transmembrane region" description="Helical" evidence="1">
    <location>
        <begin position="87"/>
        <end position="105"/>
    </location>
</feature>
<keyword evidence="1" id="KW-0472">Membrane</keyword>
<dbReference type="InterPro" id="IPR049458">
    <property type="entry name" value="EpsG-like"/>
</dbReference>
<keyword evidence="1" id="KW-0812">Transmembrane</keyword>
<evidence type="ECO:0000313" key="2">
    <source>
        <dbReference type="EMBL" id="CAA9532380.1"/>
    </source>
</evidence>
<sequence length="224" mass="24788">MLMAGLASVLRGGSVLRFSAYVLVAALFHKTAVMALPLVLFAGERNRVITIIAGLAIFVLLYDALLAESVDGLIHNYIQAEYNSQGAAVRVGMSVIAALIFLSRPDRFGFSTFELRVWRYFSYASLGFLVLLFVLPSSTAVDRMALYTFPLQLAVLSRVPLAFPQQGSRALVVGYSLAVQLVWLNFASHAGYWVRTTSIRSKRSVRLRALRYRGYGALPTMLRD</sequence>
<name>A0A6J4TVY8_9SPHN</name>
<protein>
    <recommendedName>
        <fullName evidence="3">EpsG family protein</fullName>
    </recommendedName>
</protein>
<keyword evidence="1" id="KW-1133">Transmembrane helix</keyword>
<proteinExistence type="predicted"/>
<feature type="transmembrane region" description="Helical" evidence="1">
    <location>
        <begin position="117"/>
        <end position="138"/>
    </location>
</feature>
<gene>
    <name evidence="2" type="ORF">AVDCRST_MAG62-2006</name>
</gene>
<feature type="transmembrane region" description="Helical" evidence="1">
    <location>
        <begin position="20"/>
        <end position="41"/>
    </location>
</feature>
<organism evidence="2">
    <name type="scientific">uncultured Sphingomonas sp</name>
    <dbReference type="NCBI Taxonomy" id="158754"/>
    <lineage>
        <taxon>Bacteria</taxon>
        <taxon>Pseudomonadati</taxon>
        <taxon>Pseudomonadota</taxon>
        <taxon>Alphaproteobacteria</taxon>
        <taxon>Sphingomonadales</taxon>
        <taxon>Sphingomonadaceae</taxon>
        <taxon>Sphingomonas</taxon>
        <taxon>environmental samples</taxon>
    </lineage>
</organism>
<evidence type="ECO:0008006" key="3">
    <source>
        <dbReference type="Google" id="ProtNLM"/>
    </source>
</evidence>
<dbReference type="EMBL" id="CADCWB010000249">
    <property type="protein sequence ID" value="CAA9532380.1"/>
    <property type="molecule type" value="Genomic_DNA"/>
</dbReference>